<dbReference type="Proteomes" id="UP000245720">
    <property type="component" value="Unassembled WGS sequence"/>
</dbReference>
<dbReference type="Gene3D" id="3.40.50.300">
    <property type="entry name" value="P-loop containing nucleotide triphosphate hydrolases"/>
    <property type="match status" value="1"/>
</dbReference>
<dbReference type="SMART" id="SM00382">
    <property type="entry name" value="AAA"/>
    <property type="match status" value="1"/>
</dbReference>
<evidence type="ECO:0000256" key="1">
    <source>
        <dbReference type="ARBA" id="ARBA00005417"/>
    </source>
</evidence>
<evidence type="ECO:0000259" key="6">
    <source>
        <dbReference type="PROSITE" id="PS50893"/>
    </source>
</evidence>
<dbReference type="PANTHER" id="PTHR43335:SF4">
    <property type="entry name" value="ABC TRANSPORTER, ATP-BINDING PROTEIN"/>
    <property type="match status" value="1"/>
</dbReference>
<comment type="caution">
    <text evidence="7">The sequence shown here is derived from an EMBL/GenBank/DDBJ whole genome shotgun (WGS) entry which is preliminary data.</text>
</comment>
<dbReference type="InterPro" id="IPR003439">
    <property type="entry name" value="ABC_transporter-like_ATP-bd"/>
</dbReference>
<evidence type="ECO:0000256" key="5">
    <source>
        <dbReference type="SAM" id="MobiDB-lite"/>
    </source>
</evidence>
<name>A0A315XYF6_RUMFL</name>
<dbReference type="AlphaFoldDB" id="A0A315XYF6"/>
<reference evidence="7 8" key="1">
    <citation type="submission" date="2018-05" db="EMBL/GenBank/DDBJ databases">
        <title>The Hungate 1000. A catalogue of reference genomes from the rumen microbiome.</title>
        <authorList>
            <person name="Kelly W."/>
        </authorList>
    </citation>
    <scope>NUCLEOTIDE SEQUENCE [LARGE SCALE GENOMIC DNA]</scope>
    <source>
        <strain evidence="7 8">SAb67</strain>
    </source>
</reference>
<dbReference type="STRING" id="1265.SAMN02910280_2370"/>
<feature type="compositionally biased region" description="Acidic residues" evidence="5">
    <location>
        <begin position="321"/>
        <end position="347"/>
    </location>
</feature>
<proteinExistence type="inferred from homology"/>
<dbReference type="PROSITE" id="PS50893">
    <property type="entry name" value="ABC_TRANSPORTER_2"/>
    <property type="match status" value="1"/>
</dbReference>
<dbReference type="InterPro" id="IPR027417">
    <property type="entry name" value="P-loop_NTPase"/>
</dbReference>
<dbReference type="GO" id="GO:0005524">
    <property type="term" value="F:ATP binding"/>
    <property type="evidence" value="ECO:0007669"/>
    <property type="project" value="UniProtKB-KW"/>
</dbReference>
<organism evidence="7 8">
    <name type="scientific">Ruminococcus flavefaciens</name>
    <dbReference type="NCBI Taxonomy" id="1265"/>
    <lineage>
        <taxon>Bacteria</taxon>
        <taxon>Bacillati</taxon>
        <taxon>Bacillota</taxon>
        <taxon>Clostridia</taxon>
        <taxon>Eubacteriales</taxon>
        <taxon>Oscillospiraceae</taxon>
        <taxon>Ruminococcus</taxon>
    </lineage>
</organism>
<evidence type="ECO:0000256" key="4">
    <source>
        <dbReference type="ARBA" id="ARBA00022840"/>
    </source>
</evidence>
<dbReference type="SUPFAM" id="SSF52540">
    <property type="entry name" value="P-loop containing nucleoside triphosphate hydrolases"/>
    <property type="match status" value="1"/>
</dbReference>
<keyword evidence="3" id="KW-0547">Nucleotide-binding</keyword>
<evidence type="ECO:0000313" key="8">
    <source>
        <dbReference type="Proteomes" id="UP000245720"/>
    </source>
</evidence>
<comment type="similarity">
    <text evidence="1">Belongs to the ABC transporter superfamily.</text>
</comment>
<feature type="region of interest" description="Disordered" evidence="5">
    <location>
        <begin position="317"/>
        <end position="347"/>
    </location>
</feature>
<dbReference type="GO" id="GO:0016887">
    <property type="term" value="F:ATP hydrolysis activity"/>
    <property type="evidence" value="ECO:0007669"/>
    <property type="project" value="InterPro"/>
</dbReference>
<dbReference type="OrthoDB" id="9775135at2"/>
<dbReference type="RefSeq" id="WP_109726482.1">
    <property type="nucleotide sequence ID" value="NZ_QGDI01000006.1"/>
</dbReference>
<sequence>MITIENLTKYYGSNRAVNHISFTINDNEILGFLGPNGAGKSTTMNMIAGYLPMSDGKVTICGADVTKNPMKAKRNIGYLPEIPPVYPDMKVREYLSFCAGLKKVPVTKRKSEIERVMKLLKIKDVEGKLIRNLSKGYKQRVGFAQALLGDPKFLILDEPTVGLDPNQVAEVRALIKSLKKDHSVIFSSHILSEVSAVCDRVVIINKGDIRAIDTIENLENSFTTTLILHIKVKGSKAKAQSIIEMTKGVKEITAIDADGEDVFSFTVQLEGDSDAVRDAVMAECLKNGISIIEIYTDKPNLENVFIELINRPVKKSGLQELLDETPDESESAESDDDEDDETEKEEE</sequence>
<gene>
    <name evidence="7" type="ORF">IE37_01708</name>
</gene>
<dbReference type="PANTHER" id="PTHR43335">
    <property type="entry name" value="ABC TRANSPORTER, ATP-BINDING PROTEIN"/>
    <property type="match status" value="1"/>
</dbReference>
<dbReference type="InterPro" id="IPR003593">
    <property type="entry name" value="AAA+_ATPase"/>
</dbReference>
<protein>
    <submittedName>
        <fullName evidence="7">ABC-2 type transport system ATP-binding protein</fullName>
    </submittedName>
</protein>
<keyword evidence="2" id="KW-0813">Transport</keyword>
<accession>A0A315XYF6</accession>
<dbReference type="EMBL" id="QGDI01000006">
    <property type="protein sequence ID" value="PWJ12625.1"/>
    <property type="molecule type" value="Genomic_DNA"/>
</dbReference>
<dbReference type="Pfam" id="PF00005">
    <property type="entry name" value="ABC_tran"/>
    <property type="match status" value="1"/>
</dbReference>
<feature type="domain" description="ABC transporter" evidence="6">
    <location>
        <begin position="2"/>
        <end position="231"/>
    </location>
</feature>
<evidence type="ECO:0000313" key="7">
    <source>
        <dbReference type="EMBL" id="PWJ12625.1"/>
    </source>
</evidence>
<keyword evidence="4 7" id="KW-0067">ATP-binding</keyword>
<evidence type="ECO:0000256" key="3">
    <source>
        <dbReference type="ARBA" id="ARBA00022741"/>
    </source>
</evidence>
<evidence type="ECO:0000256" key="2">
    <source>
        <dbReference type="ARBA" id="ARBA00022448"/>
    </source>
</evidence>